<dbReference type="Pfam" id="PF12651">
    <property type="entry name" value="RHH_3"/>
    <property type="match status" value="1"/>
</dbReference>
<evidence type="ECO:0000313" key="2">
    <source>
        <dbReference type="EMBL" id="OIN96719.1"/>
    </source>
</evidence>
<reference evidence="2 3" key="1">
    <citation type="journal article" date="2016" name="Environ. Microbiol.">
        <title>Genomic resolution of a cold subsurface aquifer community provides metabolic insights for novel microbes adapted to high CO concentrations.</title>
        <authorList>
            <person name="Probst A.J."/>
            <person name="Castelle C.J."/>
            <person name="Singh A."/>
            <person name="Brown C.T."/>
            <person name="Anantharaman K."/>
            <person name="Sharon I."/>
            <person name="Hug L.A."/>
            <person name="Burstein D."/>
            <person name="Emerson J.B."/>
            <person name="Thomas B.C."/>
            <person name="Banfield J.F."/>
        </authorList>
    </citation>
    <scope>NUCLEOTIDE SEQUENCE [LARGE SCALE GENOMIC DNA]</scope>
    <source>
        <strain evidence="2">CG1_02_38_46</strain>
    </source>
</reference>
<name>A0A1J4SBH1_9BACT</name>
<comment type="caution">
    <text evidence="2">The sequence shown here is derived from an EMBL/GenBank/DDBJ whole genome shotgun (WGS) entry which is preliminary data.</text>
</comment>
<dbReference type="EMBL" id="MNUO01000082">
    <property type="protein sequence ID" value="OIN96719.1"/>
    <property type="molecule type" value="Genomic_DNA"/>
</dbReference>
<organism evidence="2 3">
    <name type="scientific">Candidatus Desantisbacteria bacterium CG1_02_38_46</name>
    <dbReference type="NCBI Taxonomy" id="1817893"/>
    <lineage>
        <taxon>Bacteria</taxon>
        <taxon>Candidatus Desantisiibacteriota</taxon>
    </lineage>
</organism>
<dbReference type="Proteomes" id="UP000182278">
    <property type="component" value="Unassembled WGS sequence"/>
</dbReference>
<evidence type="ECO:0000313" key="3">
    <source>
        <dbReference type="Proteomes" id="UP000182278"/>
    </source>
</evidence>
<proteinExistence type="predicted"/>
<evidence type="ECO:0000259" key="1">
    <source>
        <dbReference type="Pfam" id="PF12651"/>
    </source>
</evidence>
<feature type="domain" description="Predicted DNA-binding protein ribbon-helix-helix" evidence="1">
    <location>
        <begin position="1"/>
        <end position="39"/>
    </location>
</feature>
<sequence>MRSAMSISLPEKLFKKVKQEGKKENIPLSELVRKALNGYFFITEFRQLQQRALTEMEKRGLKLTDEEIFRKVS</sequence>
<dbReference type="AlphaFoldDB" id="A0A1J4SBH1"/>
<gene>
    <name evidence="2" type="ORF">AUJ66_05460</name>
</gene>
<accession>A0A1J4SBH1</accession>
<dbReference type="GO" id="GO:0006355">
    <property type="term" value="P:regulation of DNA-templated transcription"/>
    <property type="evidence" value="ECO:0007669"/>
    <property type="project" value="InterPro"/>
</dbReference>
<dbReference type="InterPro" id="IPR038733">
    <property type="entry name" value="Predicted_DNA_bind_prot_RHH"/>
</dbReference>
<protein>
    <recommendedName>
        <fullName evidence="1">Predicted DNA-binding protein ribbon-helix-helix domain-containing protein</fullName>
    </recommendedName>
</protein>
<dbReference type="Gene3D" id="1.10.1220.10">
    <property type="entry name" value="Met repressor-like"/>
    <property type="match status" value="1"/>
</dbReference>
<dbReference type="STRING" id="1817893.AUJ66_05460"/>
<dbReference type="InterPro" id="IPR013321">
    <property type="entry name" value="Arc_rbn_hlx_hlx"/>
</dbReference>